<dbReference type="PANTHER" id="PTHR48081:SF13">
    <property type="entry name" value="ALPHA_BETA HYDROLASE"/>
    <property type="match status" value="1"/>
</dbReference>
<sequence length="413" mass="44378">MGRAIIWLLAGATFFLSLWIVLPAPTLFWLPLAVGAPEISPLLAAVSLILLGTAIAIKPRNRSSKFGQRSKRGLPRLNFSPATTLLIALLLASLGLSSLPLLQQPSAVAQAEKSMAMAFPSLKQTASSGSFSSPFSGLNFVRGMPVDEVRSQTHIPFASPAGTELTLDLYQPLLPGSYPAVVTIYGGSWAEGSPMSSEAIARFLATRGYVVVAIDYRHAPQYQFPAQLEDVQTALAFVRDRADEYEIDRDAIALLGWSAGAQLAMLAGFQPNANIRSIIDYYGPVDLAAGYSDPPNPDPIDVKQVLSAFIGGTPSELPAAYAQASPITYVKAAIDSPEANPLPPVLLIYGGRDHIVEARFGRKLYDLLKLSGSAAAFIKIPWAEHAFDKVFSGVSNQLALHFVEQFLDQTLRP</sequence>
<keyword evidence="2" id="KW-0812">Transmembrane</keyword>
<accession>A0A2W4ZSK4</accession>
<feature type="transmembrane region" description="Helical" evidence="2">
    <location>
        <begin position="77"/>
        <end position="96"/>
    </location>
</feature>
<dbReference type="InterPro" id="IPR050300">
    <property type="entry name" value="GDXG_lipolytic_enzyme"/>
</dbReference>
<dbReference type="AlphaFoldDB" id="A0A2W4ZSK4"/>
<proteinExistence type="predicted"/>
<gene>
    <name evidence="4" type="ORF">DCF15_06255</name>
</gene>
<comment type="caution">
    <text evidence="4">The sequence shown here is derived from an EMBL/GenBank/DDBJ whole genome shotgun (WGS) entry which is preliminary data.</text>
</comment>
<dbReference type="Gene3D" id="3.40.50.1820">
    <property type="entry name" value="alpha/beta hydrolase"/>
    <property type="match status" value="1"/>
</dbReference>
<evidence type="ECO:0000256" key="1">
    <source>
        <dbReference type="ARBA" id="ARBA00022801"/>
    </source>
</evidence>
<dbReference type="InterPro" id="IPR029058">
    <property type="entry name" value="AB_hydrolase_fold"/>
</dbReference>
<dbReference type="EMBL" id="QBMP01000044">
    <property type="protein sequence ID" value="PZO57838.1"/>
    <property type="molecule type" value="Genomic_DNA"/>
</dbReference>
<reference evidence="5" key="1">
    <citation type="submission" date="2018-04" db="EMBL/GenBank/DDBJ databases">
        <authorList>
            <person name="Cornet L."/>
        </authorList>
    </citation>
    <scope>NUCLEOTIDE SEQUENCE [LARGE SCALE GENOMIC DNA]</scope>
</reference>
<feature type="domain" description="BD-FAE-like" evidence="3">
    <location>
        <begin position="167"/>
        <end position="366"/>
    </location>
</feature>
<dbReference type="GO" id="GO:0016787">
    <property type="term" value="F:hydrolase activity"/>
    <property type="evidence" value="ECO:0007669"/>
    <property type="project" value="UniProtKB-KW"/>
</dbReference>
<evidence type="ECO:0000313" key="5">
    <source>
        <dbReference type="Proteomes" id="UP000249794"/>
    </source>
</evidence>
<evidence type="ECO:0000313" key="4">
    <source>
        <dbReference type="EMBL" id="PZO57838.1"/>
    </source>
</evidence>
<feature type="transmembrane region" description="Helical" evidence="2">
    <location>
        <begin position="39"/>
        <end position="57"/>
    </location>
</feature>
<dbReference type="PANTHER" id="PTHR48081">
    <property type="entry name" value="AB HYDROLASE SUPERFAMILY PROTEIN C4A8.06C"/>
    <property type="match status" value="1"/>
</dbReference>
<dbReference type="Proteomes" id="UP000249794">
    <property type="component" value="Unassembled WGS sequence"/>
</dbReference>
<keyword evidence="2" id="KW-1133">Transmembrane helix</keyword>
<reference evidence="4 5" key="2">
    <citation type="submission" date="2018-06" db="EMBL/GenBank/DDBJ databases">
        <title>Metagenomic assembly of (sub)arctic Cyanobacteria and their associated microbiome from non-axenic cultures.</title>
        <authorList>
            <person name="Baurain D."/>
        </authorList>
    </citation>
    <scope>NUCLEOTIDE SEQUENCE [LARGE SCALE GENOMIC DNA]</scope>
    <source>
        <strain evidence="4">ULC027bin1</strain>
    </source>
</reference>
<dbReference type="SUPFAM" id="SSF53474">
    <property type="entry name" value="alpha/beta-Hydrolases"/>
    <property type="match status" value="1"/>
</dbReference>
<dbReference type="InterPro" id="IPR049492">
    <property type="entry name" value="BD-FAE-like_dom"/>
</dbReference>
<name>A0A2W4ZSK4_9CYAN</name>
<keyword evidence="2" id="KW-0472">Membrane</keyword>
<dbReference type="Pfam" id="PF20434">
    <property type="entry name" value="BD-FAE"/>
    <property type="match status" value="1"/>
</dbReference>
<organism evidence="4 5">
    <name type="scientific">Phormidesmis priestleyi</name>
    <dbReference type="NCBI Taxonomy" id="268141"/>
    <lineage>
        <taxon>Bacteria</taxon>
        <taxon>Bacillati</taxon>
        <taxon>Cyanobacteriota</taxon>
        <taxon>Cyanophyceae</taxon>
        <taxon>Leptolyngbyales</taxon>
        <taxon>Leptolyngbyaceae</taxon>
        <taxon>Phormidesmis</taxon>
    </lineage>
</organism>
<evidence type="ECO:0000259" key="3">
    <source>
        <dbReference type="Pfam" id="PF20434"/>
    </source>
</evidence>
<keyword evidence="1" id="KW-0378">Hydrolase</keyword>
<evidence type="ECO:0000256" key="2">
    <source>
        <dbReference type="SAM" id="Phobius"/>
    </source>
</evidence>
<protein>
    <submittedName>
        <fullName evidence="4">Esterase</fullName>
    </submittedName>
</protein>